<dbReference type="GeneID" id="97239336"/>
<gene>
    <name evidence="6" type="ORF">AUP44_05310</name>
</gene>
<dbReference type="Gene3D" id="3.20.20.70">
    <property type="entry name" value="Aldolase class I"/>
    <property type="match status" value="1"/>
</dbReference>
<evidence type="ECO:0000256" key="5">
    <source>
        <dbReference type="ARBA" id="ARBA00023033"/>
    </source>
</evidence>
<keyword evidence="6" id="KW-0223">Dioxygenase</keyword>
<dbReference type="GO" id="GO:0051213">
    <property type="term" value="F:dioxygenase activity"/>
    <property type="evidence" value="ECO:0007669"/>
    <property type="project" value="UniProtKB-KW"/>
</dbReference>
<comment type="caution">
    <text evidence="6">The sequence shown here is derived from an EMBL/GenBank/DDBJ whole genome shotgun (WGS) entry which is preliminary data.</text>
</comment>
<evidence type="ECO:0000256" key="4">
    <source>
        <dbReference type="ARBA" id="ARBA00023002"/>
    </source>
</evidence>
<keyword evidence="2" id="KW-0285">Flavoprotein</keyword>
<dbReference type="InterPro" id="IPR013785">
    <property type="entry name" value="Aldolase_TIM"/>
</dbReference>
<reference evidence="6 7" key="1">
    <citation type="submission" date="2015-12" db="EMBL/GenBank/DDBJ databases">
        <title>Genome sequence of Tistrella mobilis MCCC 1A02139.</title>
        <authorList>
            <person name="Lu L."/>
            <person name="Lai Q."/>
            <person name="Shao Z."/>
            <person name="Qian P."/>
        </authorList>
    </citation>
    <scope>NUCLEOTIDE SEQUENCE [LARGE SCALE GENOMIC DNA]</scope>
    <source>
        <strain evidence="6 7">MCCC 1A02139</strain>
    </source>
</reference>
<dbReference type="AlphaFoldDB" id="A0A162KXR8"/>
<evidence type="ECO:0000313" key="6">
    <source>
        <dbReference type="EMBL" id="KYO52404.1"/>
    </source>
</evidence>
<evidence type="ECO:0000256" key="1">
    <source>
        <dbReference type="ARBA" id="ARBA00009881"/>
    </source>
</evidence>
<evidence type="ECO:0000256" key="2">
    <source>
        <dbReference type="ARBA" id="ARBA00022630"/>
    </source>
</evidence>
<dbReference type="Proteomes" id="UP000075787">
    <property type="component" value="Unassembled WGS sequence"/>
</dbReference>
<name>A0A162KXR8_9PROT</name>
<dbReference type="SUPFAM" id="SSF51412">
    <property type="entry name" value="Inosine monophosphate dehydrogenase (IMPDH)"/>
    <property type="match status" value="1"/>
</dbReference>
<evidence type="ECO:0000256" key="3">
    <source>
        <dbReference type="ARBA" id="ARBA00022643"/>
    </source>
</evidence>
<keyword evidence="3" id="KW-0288">FMN</keyword>
<comment type="similarity">
    <text evidence="1">Belongs to the nitronate monooxygenase family. NMO class I subfamily.</text>
</comment>
<proteinExistence type="inferred from homology"/>
<sequence length="340" mass="36303">MTNDVASQVASLKDQLRLPVIVAPMFLVSGPDLVVEACRAGLMGSLPGPNGRTIDDLRAWFTDIATRLDAARAAGERPAPWAFNMITHQSYGRFDDEIALVQEFRPGIVITALGGPHRVTDAVHGYGGLVFADVNSASFARKAVDKGADGLVLVCSGAGGHTGEYAMLAFIDEVRSFFDGPIVVGGAISHGRSVRAVELLGADFAYMGTRFIATPESLVSDDYRAMVVDSRMEDLVASRAITGALGNWMRASIEKAGIPLDAMKAEARIDFSGDMHSGVKAWKYVWSAGQGVGAADRVTPVRELADRLVAEYLAAFRAERTTHTAFARRNGWQAAAEAAE</sequence>
<dbReference type="GO" id="GO:0018580">
    <property type="term" value="F:nitronate monooxygenase activity"/>
    <property type="evidence" value="ECO:0007669"/>
    <property type="project" value="InterPro"/>
</dbReference>
<dbReference type="EMBL" id="LPZR01000156">
    <property type="protein sequence ID" value="KYO52404.1"/>
    <property type="molecule type" value="Genomic_DNA"/>
</dbReference>
<protein>
    <submittedName>
        <fullName evidence="6">2-nitropropane dioxygenase</fullName>
    </submittedName>
</protein>
<dbReference type="Pfam" id="PF03060">
    <property type="entry name" value="NMO"/>
    <property type="match status" value="1"/>
</dbReference>
<dbReference type="OrthoDB" id="9778912at2"/>
<dbReference type="InterPro" id="IPR004136">
    <property type="entry name" value="NMO"/>
</dbReference>
<dbReference type="CDD" id="cd04730">
    <property type="entry name" value="NPD_like"/>
    <property type="match status" value="1"/>
</dbReference>
<dbReference type="PANTHER" id="PTHR42747:SF4">
    <property type="entry name" value="BLR1330 PROTEIN"/>
    <property type="match status" value="1"/>
</dbReference>
<keyword evidence="5" id="KW-0503">Monooxygenase</keyword>
<keyword evidence="4" id="KW-0560">Oxidoreductase</keyword>
<evidence type="ECO:0000313" key="7">
    <source>
        <dbReference type="Proteomes" id="UP000075787"/>
    </source>
</evidence>
<dbReference type="RefSeq" id="WP_062764201.1">
    <property type="nucleotide sequence ID" value="NZ_CP121024.1"/>
</dbReference>
<accession>A0A162KXR8</accession>
<organism evidence="6 7">
    <name type="scientific">Tistrella mobilis</name>
    <dbReference type="NCBI Taxonomy" id="171437"/>
    <lineage>
        <taxon>Bacteria</taxon>
        <taxon>Pseudomonadati</taxon>
        <taxon>Pseudomonadota</taxon>
        <taxon>Alphaproteobacteria</taxon>
        <taxon>Geminicoccales</taxon>
        <taxon>Geminicoccaceae</taxon>
        <taxon>Tistrella</taxon>
    </lineage>
</organism>
<dbReference type="PANTHER" id="PTHR42747">
    <property type="entry name" value="NITRONATE MONOOXYGENASE-RELATED"/>
    <property type="match status" value="1"/>
</dbReference>